<protein>
    <recommendedName>
        <fullName evidence="9">B3 domain-containing protein</fullName>
    </recommendedName>
</protein>
<dbReference type="Pfam" id="PF03754">
    <property type="entry name" value="At2g31720-like"/>
    <property type="match status" value="1"/>
</dbReference>
<proteinExistence type="predicted"/>
<comment type="subcellular location">
    <subcellularLocation>
        <location evidence="1">Nucleus</location>
    </subcellularLocation>
</comment>
<reference evidence="7 8" key="1">
    <citation type="submission" date="2024-01" db="EMBL/GenBank/DDBJ databases">
        <title>The genomes of 5 underutilized Papilionoideae crops provide insights into root nodulation and disease resistance.</title>
        <authorList>
            <person name="Yuan L."/>
        </authorList>
    </citation>
    <scope>NUCLEOTIDE SEQUENCE [LARGE SCALE GENOMIC DNA]</scope>
    <source>
        <strain evidence="7">LY-2023</strain>
        <tissue evidence="7">Leaf</tissue>
    </source>
</reference>
<feature type="compositionally biased region" description="Low complexity" evidence="6">
    <location>
        <begin position="50"/>
        <end position="63"/>
    </location>
</feature>
<evidence type="ECO:0000256" key="5">
    <source>
        <dbReference type="ARBA" id="ARBA00023242"/>
    </source>
</evidence>
<organism evidence="7 8">
    <name type="scientific">Clitoria ternatea</name>
    <name type="common">Butterfly pea</name>
    <dbReference type="NCBI Taxonomy" id="43366"/>
    <lineage>
        <taxon>Eukaryota</taxon>
        <taxon>Viridiplantae</taxon>
        <taxon>Streptophyta</taxon>
        <taxon>Embryophyta</taxon>
        <taxon>Tracheophyta</taxon>
        <taxon>Spermatophyta</taxon>
        <taxon>Magnoliopsida</taxon>
        <taxon>eudicotyledons</taxon>
        <taxon>Gunneridae</taxon>
        <taxon>Pentapetalae</taxon>
        <taxon>rosids</taxon>
        <taxon>fabids</taxon>
        <taxon>Fabales</taxon>
        <taxon>Fabaceae</taxon>
        <taxon>Papilionoideae</taxon>
        <taxon>50 kb inversion clade</taxon>
        <taxon>NPAAA clade</taxon>
        <taxon>indigoferoid/millettioid clade</taxon>
        <taxon>Phaseoleae</taxon>
        <taxon>Clitoria</taxon>
    </lineage>
</organism>
<keyword evidence="4" id="KW-0804">Transcription</keyword>
<dbReference type="Proteomes" id="UP001359559">
    <property type="component" value="Unassembled WGS sequence"/>
</dbReference>
<feature type="compositionally biased region" description="Basic residues" evidence="6">
    <location>
        <begin position="23"/>
        <end position="33"/>
    </location>
</feature>
<dbReference type="EMBL" id="JAYKXN010000008">
    <property type="protein sequence ID" value="KAK7264318.1"/>
    <property type="molecule type" value="Genomic_DNA"/>
</dbReference>
<dbReference type="Gene3D" id="2.40.330.10">
    <property type="entry name" value="DNA-binding pseudobarrel domain"/>
    <property type="match status" value="1"/>
</dbReference>
<evidence type="ECO:0000256" key="4">
    <source>
        <dbReference type="ARBA" id="ARBA00023163"/>
    </source>
</evidence>
<evidence type="ECO:0000256" key="6">
    <source>
        <dbReference type="SAM" id="MobiDB-lite"/>
    </source>
</evidence>
<keyword evidence="5" id="KW-0539">Nucleus</keyword>
<evidence type="ECO:0008006" key="9">
    <source>
        <dbReference type="Google" id="ProtNLM"/>
    </source>
</evidence>
<keyword evidence="2" id="KW-0805">Transcription regulation</keyword>
<dbReference type="PANTHER" id="PTHR31541">
    <property type="entry name" value="B3 DOMAIN PLANT PROTEIN-RELATED"/>
    <property type="match status" value="1"/>
</dbReference>
<evidence type="ECO:0000313" key="8">
    <source>
        <dbReference type="Proteomes" id="UP001359559"/>
    </source>
</evidence>
<dbReference type="GO" id="GO:0005634">
    <property type="term" value="C:nucleus"/>
    <property type="evidence" value="ECO:0007669"/>
    <property type="project" value="UniProtKB-SubCell"/>
</dbReference>
<accession>A0AAN9F2Y4</accession>
<comment type="caution">
    <text evidence="7">The sequence shown here is derived from an EMBL/GenBank/DDBJ whole genome shotgun (WGS) entry which is preliminary data.</text>
</comment>
<dbReference type="SUPFAM" id="SSF101936">
    <property type="entry name" value="DNA-binding pseudobarrel domain"/>
    <property type="match status" value="1"/>
</dbReference>
<feature type="compositionally biased region" description="Basic and acidic residues" evidence="6">
    <location>
        <begin position="1"/>
        <end position="11"/>
    </location>
</feature>
<feature type="region of interest" description="Disordered" evidence="6">
    <location>
        <begin position="1"/>
        <end position="68"/>
    </location>
</feature>
<dbReference type="AlphaFoldDB" id="A0AAN9F2Y4"/>
<name>A0AAN9F2Y4_CLITE</name>
<sequence>MGSHDGLKNDQEQCEEYDDEKKKRLKREGKKKVIHQETKKCKKKKEHGTNNNSSNNNNINDNNGDVPKLPREFKEKIEELHGGEAMLVIQKRLFKCDVGEVQRRLSIPIRQIRPEAKNFLTQEELLTLNKTEGKNQKLVGLPLFMLDPHLRELRSLVLKKWCMTNSDTYNIAHEWMKCVKANYLKIKDVVQLWTFRSHDGMLSFALVKF</sequence>
<evidence type="ECO:0000256" key="3">
    <source>
        <dbReference type="ARBA" id="ARBA00023125"/>
    </source>
</evidence>
<evidence type="ECO:0000313" key="7">
    <source>
        <dbReference type="EMBL" id="KAK7264318.1"/>
    </source>
</evidence>
<keyword evidence="8" id="KW-1185">Reference proteome</keyword>
<evidence type="ECO:0000256" key="1">
    <source>
        <dbReference type="ARBA" id="ARBA00004123"/>
    </source>
</evidence>
<dbReference type="InterPro" id="IPR015300">
    <property type="entry name" value="DNA-bd_pseudobarrel_sf"/>
</dbReference>
<gene>
    <name evidence="7" type="ORF">RJT34_31925</name>
</gene>
<dbReference type="GO" id="GO:0003677">
    <property type="term" value="F:DNA binding"/>
    <property type="evidence" value="ECO:0007669"/>
    <property type="project" value="UniProtKB-KW"/>
</dbReference>
<keyword evidence="3" id="KW-0238">DNA-binding</keyword>
<dbReference type="InterPro" id="IPR005508">
    <property type="entry name" value="At2g31720-like"/>
</dbReference>
<dbReference type="PANTHER" id="PTHR31541:SF25">
    <property type="entry name" value="GAMMA-GLIADIN B"/>
    <property type="match status" value="1"/>
</dbReference>
<evidence type="ECO:0000256" key="2">
    <source>
        <dbReference type="ARBA" id="ARBA00023015"/>
    </source>
</evidence>